<name>A0A3A1YR16_9GAMM</name>
<accession>A0A3A1YR16</accession>
<evidence type="ECO:0000313" key="5">
    <source>
        <dbReference type="Proteomes" id="UP000265916"/>
    </source>
</evidence>
<dbReference type="Proteomes" id="UP000265916">
    <property type="component" value="Unassembled WGS sequence"/>
</dbReference>
<dbReference type="Pfam" id="PF03358">
    <property type="entry name" value="FMN_red"/>
    <property type="match status" value="1"/>
</dbReference>
<dbReference type="InterPro" id="IPR005025">
    <property type="entry name" value="FMN_Rdtase-like_dom"/>
</dbReference>
<dbReference type="Gene3D" id="3.40.50.360">
    <property type="match status" value="1"/>
</dbReference>
<dbReference type="PANTHER" id="PTHR30543:SF21">
    <property type="entry name" value="NAD(P)H-DEPENDENT FMN REDUCTASE LOT6"/>
    <property type="match status" value="1"/>
</dbReference>
<dbReference type="PANTHER" id="PTHR30543">
    <property type="entry name" value="CHROMATE REDUCTASE"/>
    <property type="match status" value="1"/>
</dbReference>
<comment type="cofactor">
    <cofactor evidence="1">
        <name>FMN</name>
        <dbReference type="ChEBI" id="CHEBI:58210"/>
    </cofactor>
</comment>
<dbReference type="AlphaFoldDB" id="A0A3A1YR16"/>
<comment type="caution">
    <text evidence="4">The sequence shown here is derived from an EMBL/GenBank/DDBJ whole genome shotgun (WGS) entry which is preliminary data.</text>
</comment>
<keyword evidence="2" id="KW-0288">FMN</keyword>
<proteinExistence type="predicted"/>
<dbReference type="OrthoDB" id="9812295at2"/>
<evidence type="ECO:0000256" key="1">
    <source>
        <dbReference type="ARBA" id="ARBA00001917"/>
    </source>
</evidence>
<gene>
    <name evidence="4" type="ORF">CKF58_02255</name>
</gene>
<dbReference type="SUPFAM" id="SSF52218">
    <property type="entry name" value="Flavoproteins"/>
    <property type="match status" value="1"/>
</dbReference>
<dbReference type="InterPro" id="IPR029039">
    <property type="entry name" value="Flavoprotein-like_sf"/>
</dbReference>
<dbReference type="GO" id="GO:0005829">
    <property type="term" value="C:cytosol"/>
    <property type="evidence" value="ECO:0007669"/>
    <property type="project" value="TreeGrafter"/>
</dbReference>
<keyword evidence="2" id="KW-0285">Flavoprotein</keyword>
<dbReference type="GO" id="GO:0016491">
    <property type="term" value="F:oxidoreductase activity"/>
    <property type="evidence" value="ECO:0007669"/>
    <property type="project" value="InterPro"/>
</dbReference>
<dbReference type="GO" id="GO:0010181">
    <property type="term" value="F:FMN binding"/>
    <property type="evidence" value="ECO:0007669"/>
    <property type="project" value="TreeGrafter"/>
</dbReference>
<dbReference type="EMBL" id="NRJG01000033">
    <property type="protein sequence ID" value="RIY39380.1"/>
    <property type="molecule type" value="Genomic_DNA"/>
</dbReference>
<feature type="domain" description="NADPH-dependent FMN reductase-like" evidence="3">
    <location>
        <begin position="3"/>
        <end position="143"/>
    </location>
</feature>
<keyword evidence="5" id="KW-1185">Reference proteome</keyword>
<protein>
    <recommendedName>
        <fullName evidence="3">NADPH-dependent FMN reductase-like domain-containing protein</fullName>
    </recommendedName>
</protein>
<dbReference type="RefSeq" id="WP_119530427.1">
    <property type="nucleotide sequence ID" value="NZ_JBHSSP010000042.1"/>
</dbReference>
<evidence type="ECO:0000313" key="4">
    <source>
        <dbReference type="EMBL" id="RIY39380.1"/>
    </source>
</evidence>
<organism evidence="4 5">
    <name type="scientific">Psittacicella hinzii</name>
    <dbReference type="NCBI Taxonomy" id="2028575"/>
    <lineage>
        <taxon>Bacteria</taxon>
        <taxon>Pseudomonadati</taxon>
        <taxon>Pseudomonadota</taxon>
        <taxon>Gammaproteobacteria</taxon>
        <taxon>Pasteurellales</taxon>
        <taxon>Psittacicellaceae</taxon>
        <taxon>Psittacicella</taxon>
    </lineage>
</organism>
<evidence type="ECO:0000259" key="3">
    <source>
        <dbReference type="Pfam" id="PF03358"/>
    </source>
</evidence>
<evidence type="ECO:0000256" key="2">
    <source>
        <dbReference type="ARBA" id="ARBA00022643"/>
    </source>
</evidence>
<reference evidence="4 5" key="1">
    <citation type="submission" date="2017-08" db="EMBL/GenBank/DDBJ databases">
        <title>Reclassification of Bisgaard taxon 37 and 44.</title>
        <authorList>
            <person name="Christensen H."/>
        </authorList>
    </citation>
    <scope>NUCLEOTIDE SEQUENCE [LARGE SCALE GENOMIC DNA]</scope>
    <source>
        <strain evidence="4 5">111</strain>
    </source>
</reference>
<dbReference type="InterPro" id="IPR050712">
    <property type="entry name" value="NAD(P)H-dep_reductase"/>
</dbReference>
<sequence>MANVLVIKGSARKESTGSKATTWVVDTLKKVAPTATTEVIDLATFSLPLDAEPYIPAQQKYVSENTKVFAAAVSAADAVVFVTPEYNGSYPAALKNAIDHLFNEWNGKKALIVAYSPSGATSVVPVLETLLTRLSMNVVDKVALSTYPLGYEVETGLTAEFHRVAETETQAQLETALKAVVA</sequence>